<evidence type="ECO:0000256" key="1">
    <source>
        <dbReference type="ARBA" id="ARBA00001933"/>
    </source>
</evidence>
<comment type="cofactor">
    <cofactor evidence="1">
        <name>pyridoxal 5'-phosphate</name>
        <dbReference type="ChEBI" id="CHEBI:597326"/>
    </cofactor>
</comment>
<evidence type="ECO:0000256" key="4">
    <source>
        <dbReference type="ARBA" id="ARBA00022898"/>
    </source>
</evidence>
<dbReference type="Gene3D" id="3.40.640.10">
    <property type="entry name" value="Type I PLP-dependent aspartate aminotransferase-like (Major domain)"/>
    <property type="match status" value="1"/>
</dbReference>
<dbReference type="SUPFAM" id="SSF53383">
    <property type="entry name" value="PLP-dependent transferases"/>
    <property type="match status" value="1"/>
</dbReference>
<evidence type="ECO:0000256" key="2">
    <source>
        <dbReference type="ARBA" id="ARBA00022576"/>
    </source>
</evidence>
<protein>
    <submittedName>
        <fullName evidence="6">Aminotransferase class I/II-fold pyridoxal phosphate-dependent enzyme</fullName>
    </submittedName>
</protein>
<evidence type="ECO:0000256" key="3">
    <source>
        <dbReference type="ARBA" id="ARBA00022679"/>
    </source>
</evidence>
<evidence type="ECO:0000313" key="7">
    <source>
        <dbReference type="Proteomes" id="UP001165492"/>
    </source>
</evidence>
<dbReference type="Proteomes" id="UP001165492">
    <property type="component" value="Unassembled WGS sequence"/>
</dbReference>
<dbReference type="InterPro" id="IPR015421">
    <property type="entry name" value="PyrdxlP-dep_Trfase_major"/>
</dbReference>
<accession>A0ABS8HTP4</accession>
<dbReference type="InterPro" id="IPR050859">
    <property type="entry name" value="Class-I_PLP-dep_aminotransf"/>
</dbReference>
<dbReference type="PANTHER" id="PTHR42790:SF6">
    <property type="entry name" value="GNTR-FAMILY TRANSCRIPTIONAL REGULATOR"/>
    <property type="match status" value="1"/>
</dbReference>
<comment type="caution">
    <text evidence="6">The sequence shown here is derived from an EMBL/GenBank/DDBJ whole genome shotgun (WGS) entry which is preliminary data.</text>
</comment>
<dbReference type="InterPro" id="IPR015424">
    <property type="entry name" value="PyrdxlP-dep_Trfase"/>
</dbReference>
<dbReference type="GO" id="GO:0008483">
    <property type="term" value="F:transaminase activity"/>
    <property type="evidence" value="ECO:0007669"/>
    <property type="project" value="UniProtKB-KW"/>
</dbReference>
<proteinExistence type="predicted"/>
<keyword evidence="3" id="KW-0808">Transferase</keyword>
<evidence type="ECO:0000313" key="6">
    <source>
        <dbReference type="EMBL" id="MCC5466550.1"/>
    </source>
</evidence>
<keyword evidence="4" id="KW-0663">Pyridoxal phosphate</keyword>
<keyword evidence="2 6" id="KW-0032">Aminotransferase</keyword>
<gene>
    <name evidence="6" type="ORF">LMF89_14460</name>
</gene>
<name>A0ABS8HTP4_9FIRM</name>
<dbReference type="PANTHER" id="PTHR42790">
    <property type="entry name" value="AMINOTRANSFERASE"/>
    <property type="match status" value="1"/>
</dbReference>
<dbReference type="EMBL" id="JAJHJB010000019">
    <property type="protein sequence ID" value="MCC5466550.1"/>
    <property type="molecule type" value="Genomic_DNA"/>
</dbReference>
<keyword evidence="7" id="KW-1185">Reference proteome</keyword>
<dbReference type="InterPro" id="IPR004839">
    <property type="entry name" value="Aminotransferase_I/II_large"/>
</dbReference>
<evidence type="ECO:0000259" key="5">
    <source>
        <dbReference type="Pfam" id="PF00155"/>
    </source>
</evidence>
<sequence length="120" mass="14141">MVYSVPQSGYYIVENLHRIEKIKFFYTVPRNHNPLGTACGTSQRKAIAALADKYNVFIVEDDYCSDISLDHKYDLIYAYGDHFHHIYLKSFSKIIPWFRIGIVVRPTHLIPIFEKHSTWF</sequence>
<reference evidence="6" key="1">
    <citation type="submission" date="2021-11" db="EMBL/GenBank/DDBJ databases">
        <title>Description of a new species Pelosinus isolated from the bottom sediments of Lake Baikal.</title>
        <authorList>
            <person name="Zakharyuk A."/>
        </authorList>
    </citation>
    <scope>NUCLEOTIDE SEQUENCE</scope>
    <source>
        <strain evidence="6">Bkl1</strain>
    </source>
</reference>
<dbReference type="Pfam" id="PF00155">
    <property type="entry name" value="Aminotran_1_2"/>
    <property type="match status" value="1"/>
</dbReference>
<feature type="domain" description="Aminotransferase class I/classII large" evidence="5">
    <location>
        <begin position="32"/>
        <end position="105"/>
    </location>
</feature>
<organism evidence="6 7">
    <name type="scientific">Pelosinus baikalensis</name>
    <dbReference type="NCBI Taxonomy" id="2892015"/>
    <lineage>
        <taxon>Bacteria</taxon>
        <taxon>Bacillati</taxon>
        <taxon>Bacillota</taxon>
        <taxon>Negativicutes</taxon>
        <taxon>Selenomonadales</taxon>
        <taxon>Sporomusaceae</taxon>
        <taxon>Pelosinus</taxon>
    </lineage>
</organism>